<dbReference type="Gene3D" id="4.10.240.10">
    <property type="entry name" value="Zn(2)-C6 fungal-type DNA-binding domain"/>
    <property type="match status" value="1"/>
</dbReference>
<dbReference type="RefSeq" id="XP_013274588.1">
    <property type="nucleotide sequence ID" value="XM_013419134.1"/>
</dbReference>
<dbReference type="PROSITE" id="PS00463">
    <property type="entry name" value="ZN2_CY6_FUNGAL_1"/>
    <property type="match status" value="1"/>
</dbReference>
<gene>
    <name evidence="7" type="ORF">Z518_02105</name>
</gene>
<protein>
    <submittedName>
        <fullName evidence="7">Rhinocladiella mackenziei CBS 650.93 unplaced genomic scaffold supercont1.2, whole genome shotgun sequence</fullName>
    </submittedName>
</protein>
<proteinExistence type="predicted"/>
<dbReference type="Pfam" id="PF11951">
    <property type="entry name" value="Fungal_trans_2"/>
    <property type="match status" value="1"/>
</dbReference>
<reference evidence="7 8" key="1">
    <citation type="submission" date="2015-01" db="EMBL/GenBank/DDBJ databases">
        <title>The Genome Sequence of Rhinocladiella mackenzie CBS 650.93.</title>
        <authorList>
            <consortium name="The Broad Institute Genomics Platform"/>
            <person name="Cuomo C."/>
            <person name="de Hoog S."/>
            <person name="Gorbushina A."/>
            <person name="Stielow B."/>
            <person name="Teixiera M."/>
            <person name="Abouelleil A."/>
            <person name="Chapman S.B."/>
            <person name="Priest M."/>
            <person name="Young S.K."/>
            <person name="Wortman J."/>
            <person name="Nusbaum C."/>
            <person name="Birren B."/>
        </authorList>
    </citation>
    <scope>NUCLEOTIDE SEQUENCE [LARGE SCALE GENOMIC DNA]</scope>
    <source>
        <strain evidence="7 8">CBS 650.93</strain>
    </source>
</reference>
<name>A0A0D2FYU8_9EURO</name>
<keyword evidence="8" id="KW-1185">Reference proteome</keyword>
<evidence type="ECO:0000256" key="4">
    <source>
        <dbReference type="ARBA" id="ARBA00023163"/>
    </source>
</evidence>
<dbReference type="PANTHER" id="PTHR37534:SF46">
    <property type="entry name" value="ZN(II)2CYS6 TRANSCRIPTION FACTOR (EUROFUNG)"/>
    <property type="match status" value="1"/>
</dbReference>
<dbReference type="GO" id="GO:0005634">
    <property type="term" value="C:nucleus"/>
    <property type="evidence" value="ECO:0007669"/>
    <property type="project" value="UniProtKB-SubCell"/>
</dbReference>
<keyword evidence="4" id="KW-0804">Transcription</keyword>
<evidence type="ECO:0000256" key="2">
    <source>
        <dbReference type="ARBA" id="ARBA00023015"/>
    </source>
</evidence>
<evidence type="ECO:0000313" key="7">
    <source>
        <dbReference type="EMBL" id="KIX07452.1"/>
    </source>
</evidence>
<keyword evidence="3" id="KW-0238">DNA-binding</keyword>
<dbReference type="AlphaFoldDB" id="A0A0D2FYU8"/>
<dbReference type="Proteomes" id="UP000053617">
    <property type="component" value="Unassembled WGS sequence"/>
</dbReference>
<dbReference type="InterPro" id="IPR021858">
    <property type="entry name" value="Fun_TF"/>
</dbReference>
<dbReference type="PANTHER" id="PTHR37534">
    <property type="entry name" value="TRANSCRIPTIONAL ACTIVATOR PROTEIN UGA3"/>
    <property type="match status" value="1"/>
</dbReference>
<evidence type="ECO:0000256" key="5">
    <source>
        <dbReference type="ARBA" id="ARBA00023242"/>
    </source>
</evidence>
<dbReference type="InterPro" id="IPR001138">
    <property type="entry name" value="Zn2Cys6_DnaBD"/>
</dbReference>
<dbReference type="PROSITE" id="PS50048">
    <property type="entry name" value="ZN2_CY6_FUNGAL_2"/>
    <property type="match status" value="1"/>
</dbReference>
<dbReference type="SMART" id="SM00066">
    <property type="entry name" value="GAL4"/>
    <property type="match status" value="1"/>
</dbReference>
<dbReference type="OrthoDB" id="648861at2759"/>
<evidence type="ECO:0000256" key="1">
    <source>
        <dbReference type="ARBA" id="ARBA00004123"/>
    </source>
</evidence>
<comment type="subcellular location">
    <subcellularLocation>
        <location evidence="1">Nucleus</location>
    </subcellularLocation>
</comment>
<evidence type="ECO:0000313" key="8">
    <source>
        <dbReference type="Proteomes" id="UP000053617"/>
    </source>
</evidence>
<dbReference type="CDD" id="cd00067">
    <property type="entry name" value="GAL4"/>
    <property type="match status" value="1"/>
</dbReference>
<evidence type="ECO:0000259" key="6">
    <source>
        <dbReference type="PROSITE" id="PS50048"/>
    </source>
</evidence>
<organism evidence="7 8">
    <name type="scientific">Rhinocladiella mackenziei CBS 650.93</name>
    <dbReference type="NCBI Taxonomy" id="1442369"/>
    <lineage>
        <taxon>Eukaryota</taxon>
        <taxon>Fungi</taxon>
        <taxon>Dikarya</taxon>
        <taxon>Ascomycota</taxon>
        <taxon>Pezizomycotina</taxon>
        <taxon>Eurotiomycetes</taxon>
        <taxon>Chaetothyriomycetidae</taxon>
        <taxon>Chaetothyriales</taxon>
        <taxon>Herpotrichiellaceae</taxon>
        <taxon>Rhinocladiella</taxon>
    </lineage>
</organism>
<dbReference type="SUPFAM" id="SSF57701">
    <property type="entry name" value="Zn2/Cys6 DNA-binding domain"/>
    <property type="match status" value="1"/>
</dbReference>
<accession>A0A0D2FYU8</accession>
<dbReference type="VEuPathDB" id="FungiDB:Z518_02105"/>
<keyword evidence="5" id="KW-0539">Nucleus</keyword>
<sequence length="554" mass="61649">MATQTHQTSVDPMWLDLRRRSKGGCIDCKIAKVRCDEIRPSCGTCARRQRRCRGYPPLANAGPHSKERQQRFISYVPTNARRKRTLENSNARLDAQTPTSPAASIETIAEERDRSLSVSSAISVQREIEPASNQLEVPGLPVSTATGLTISCESIPSLPPISRSIPTIPPGTIPADDAETISVYFNRHPFEQVISLEFVDEMNASVLVVLQDSPQAVGDALCSIGSVYLEEDSQGSLLPLALVRRARTLATLKAKDPSRELEQMLLMSLALGAMEGIDTRCKPHERTSSILIAYAASIINKYIGSGLVLSSLAKYFIRALARHDMVMSLSRLRRNSIKTETWLDETANSPDRFMGYTTTLMPLLEELCGLAEDIRHNAEPGRAITYGPEDATSILPSITRKVNNLRSRIQSWRWVFDHSVSAKPSGRLMAHAHAYRAAALLMLFRLLHPAGSSVESDREAFEMACEVMVHLKGPPEELRLSTWPALIASCELESEEDRAVAINVFRSIYSVRKTGTSLQTMKFVMERVWRARNEGHDWDWMTLSQKFTGECVPI</sequence>
<dbReference type="InterPro" id="IPR036864">
    <property type="entry name" value="Zn2-C6_fun-type_DNA-bd_sf"/>
</dbReference>
<dbReference type="GeneID" id="25290176"/>
<dbReference type="GO" id="GO:0000981">
    <property type="term" value="F:DNA-binding transcription factor activity, RNA polymerase II-specific"/>
    <property type="evidence" value="ECO:0007669"/>
    <property type="project" value="InterPro"/>
</dbReference>
<dbReference type="EMBL" id="KN847476">
    <property type="protein sequence ID" value="KIX07452.1"/>
    <property type="molecule type" value="Genomic_DNA"/>
</dbReference>
<feature type="domain" description="Zn(2)-C6 fungal-type" evidence="6">
    <location>
        <begin position="24"/>
        <end position="52"/>
    </location>
</feature>
<keyword evidence="2" id="KW-0805">Transcription regulation</keyword>
<evidence type="ECO:0000256" key="3">
    <source>
        <dbReference type="ARBA" id="ARBA00023125"/>
    </source>
</evidence>
<dbReference type="Pfam" id="PF00172">
    <property type="entry name" value="Zn_clus"/>
    <property type="match status" value="1"/>
</dbReference>
<dbReference type="GO" id="GO:0003677">
    <property type="term" value="F:DNA binding"/>
    <property type="evidence" value="ECO:0007669"/>
    <property type="project" value="UniProtKB-KW"/>
</dbReference>
<dbReference type="HOGENOM" id="CLU_017936_0_0_1"/>
<dbReference type="GO" id="GO:0008270">
    <property type="term" value="F:zinc ion binding"/>
    <property type="evidence" value="ECO:0007669"/>
    <property type="project" value="InterPro"/>
</dbReference>